<keyword evidence="5" id="KW-1185">Reference proteome</keyword>
<dbReference type="EMBL" id="AEUX02000007">
    <property type="protein sequence ID" value="EHI68802.1"/>
    <property type="molecule type" value="Genomic_DNA"/>
</dbReference>
<sequence>MSQTYSTGDLANLAKVSVRTAQYYDKRGILVPSQLTEGGRRIYTESDLERLKLICFLRELDFSIEQIKRVLAEDNAMAVLELVLVDHIQQLEEDLRTKKHQLDTAVNLLSGIRQSSSHSLENLSDMSLTMKNQKAWRRLQLKMFSGIMLAIVVHLMSVLLTSYFNLSWLIWIEAPLWIIFFTLLIIYFRKQFEYLCPNCHSIFEPSFKEFAWAGHTPRTRKLTCLHCHQKSYCLELAKEK</sequence>
<dbReference type="RefSeq" id="WP_008089626.1">
    <property type="nucleotide sequence ID" value="NZ_AEUX02000007.1"/>
</dbReference>
<dbReference type="CDD" id="cd01106">
    <property type="entry name" value="HTH_TipAL-Mta"/>
    <property type="match status" value="1"/>
</dbReference>
<evidence type="ECO:0000313" key="5">
    <source>
        <dbReference type="Proteomes" id="UP000003330"/>
    </source>
</evidence>
<feature type="transmembrane region" description="Helical" evidence="2">
    <location>
        <begin position="168"/>
        <end position="188"/>
    </location>
</feature>
<dbReference type="STRING" id="764299.STRIC_1898"/>
<dbReference type="InterPro" id="IPR036280">
    <property type="entry name" value="Multihaem_cyt_sf"/>
</dbReference>
<dbReference type="PRINTS" id="PR00040">
    <property type="entry name" value="HTHMERR"/>
</dbReference>
<dbReference type="Pfam" id="PF13411">
    <property type="entry name" value="MerR_1"/>
    <property type="match status" value="1"/>
</dbReference>
<dbReference type="SUPFAM" id="SSF46955">
    <property type="entry name" value="Putative DNA-binding domain"/>
    <property type="match status" value="1"/>
</dbReference>
<evidence type="ECO:0000256" key="2">
    <source>
        <dbReference type="SAM" id="Phobius"/>
    </source>
</evidence>
<reference evidence="4 5" key="1">
    <citation type="journal article" date="2014" name="Int. J. Syst. Evol. Microbiol.">
        <title>Phylogenomics and the dynamic genome evolution of the genus Streptococcus.</title>
        <authorList>
            <consortium name="The Broad Institute Genome Sequencing Platform"/>
            <person name="Richards V.P."/>
            <person name="Palmer S.R."/>
            <person name="Pavinski Bitar P.D."/>
            <person name="Qin X."/>
            <person name="Weinstock G.M."/>
            <person name="Highlander S.K."/>
            <person name="Town C.D."/>
            <person name="Burne R.A."/>
            <person name="Stanhope M.J."/>
        </authorList>
    </citation>
    <scope>NUCLEOTIDE SEQUENCE [LARGE SCALE GENOMIC DNA]</scope>
    <source>
        <strain evidence="4 5">707-05</strain>
    </source>
</reference>
<organism evidence="4 5">
    <name type="scientific">Streptococcus ictaluri 707-05</name>
    <dbReference type="NCBI Taxonomy" id="764299"/>
    <lineage>
        <taxon>Bacteria</taxon>
        <taxon>Bacillati</taxon>
        <taxon>Bacillota</taxon>
        <taxon>Bacilli</taxon>
        <taxon>Lactobacillales</taxon>
        <taxon>Streptococcaceae</taxon>
        <taxon>Streptococcus</taxon>
    </lineage>
</organism>
<accession>G5K511</accession>
<dbReference type="InterPro" id="IPR009061">
    <property type="entry name" value="DNA-bd_dom_put_sf"/>
</dbReference>
<keyword evidence="2" id="KW-0472">Membrane</keyword>
<dbReference type="PROSITE" id="PS50937">
    <property type="entry name" value="HTH_MERR_2"/>
    <property type="match status" value="1"/>
</dbReference>
<comment type="caution">
    <text evidence="4">The sequence shown here is derived from an EMBL/GenBank/DDBJ whole genome shotgun (WGS) entry which is preliminary data.</text>
</comment>
<feature type="domain" description="HTH merR-type" evidence="3">
    <location>
        <begin position="4"/>
        <end position="73"/>
    </location>
</feature>
<dbReference type="PANTHER" id="PTHR30204">
    <property type="entry name" value="REDOX-CYCLING DRUG-SENSING TRANSCRIPTIONAL ACTIVATOR SOXR"/>
    <property type="match status" value="1"/>
</dbReference>
<dbReference type="eggNOG" id="COG0789">
    <property type="taxonomic scope" value="Bacteria"/>
</dbReference>
<dbReference type="InterPro" id="IPR000551">
    <property type="entry name" value="MerR-type_HTH_dom"/>
</dbReference>
<dbReference type="SUPFAM" id="SSF48695">
    <property type="entry name" value="Multiheme cytochromes"/>
    <property type="match status" value="1"/>
</dbReference>
<name>G5K511_9STRE</name>
<proteinExistence type="predicted"/>
<dbReference type="PANTHER" id="PTHR30204:SF96">
    <property type="entry name" value="CHROMOSOME-ANCHORING PROTEIN RACA"/>
    <property type="match status" value="1"/>
</dbReference>
<keyword evidence="2" id="KW-1133">Transmembrane helix</keyword>
<dbReference type="GO" id="GO:0003700">
    <property type="term" value="F:DNA-binding transcription factor activity"/>
    <property type="evidence" value="ECO:0007669"/>
    <property type="project" value="InterPro"/>
</dbReference>
<protein>
    <submittedName>
        <fullName evidence="4">Transcriptional regulator, MerR family</fullName>
    </submittedName>
</protein>
<dbReference type="Gene3D" id="1.10.1660.10">
    <property type="match status" value="1"/>
</dbReference>
<dbReference type="Proteomes" id="UP000003330">
    <property type="component" value="Unassembled WGS sequence"/>
</dbReference>
<evidence type="ECO:0000259" key="3">
    <source>
        <dbReference type="PROSITE" id="PS50937"/>
    </source>
</evidence>
<dbReference type="SMART" id="SM00422">
    <property type="entry name" value="HTH_MERR"/>
    <property type="match status" value="1"/>
</dbReference>
<feature type="transmembrane region" description="Helical" evidence="2">
    <location>
        <begin position="141"/>
        <end position="162"/>
    </location>
</feature>
<dbReference type="GO" id="GO:0003677">
    <property type="term" value="F:DNA binding"/>
    <property type="evidence" value="ECO:0007669"/>
    <property type="project" value="UniProtKB-KW"/>
</dbReference>
<keyword evidence="2" id="KW-0812">Transmembrane</keyword>
<gene>
    <name evidence="4" type="ORF">STRIC_1898</name>
</gene>
<evidence type="ECO:0000256" key="1">
    <source>
        <dbReference type="ARBA" id="ARBA00023125"/>
    </source>
</evidence>
<keyword evidence="1" id="KW-0238">DNA-binding</keyword>
<evidence type="ECO:0000313" key="4">
    <source>
        <dbReference type="EMBL" id="EHI68802.1"/>
    </source>
</evidence>
<dbReference type="InterPro" id="IPR047057">
    <property type="entry name" value="MerR_fam"/>
</dbReference>
<dbReference type="AlphaFoldDB" id="G5K511"/>